<sequence>MTTLPSLFRSLLLTSVFSFLAPVLLLIALLLGALGLSYIPALEAFGNGSLDQITHFLQTFGSGSGWRGVIVIGLVGSLVGVLFDTYSFYQSQNLRNHR</sequence>
<evidence type="ECO:0000256" key="1">
    <source>
        <dbReference type="SAM" id="Phobius"/>
    </source>
</evidence>
<comment type="caution">
    <text evidence="2">The sequence shown here is derived from an EMBL/GenBank/DDBJ whole genome shotgun (WGS) entry which is preliminary data.</text>
</comment>
<dbReference type="Proteomes" id="UP000707356">
    <property type="component" value="Unassembled WGS sequence"/>
</dbReference>
<keyword evidence="1" id="KW-0812">Transmembrane</keyword>
<evidence type="ECO:0000313" key="2">
    <source>
        <dbReference type="EMBL" id="MBW4465268.1"/>
    </source>
</evidence>
<evidence type="ECO:0000313" key="3">
    <source>
        <dbReference type="Proteomes" id="UP000707356"/>
    </source>
</evidence>
<feature type="transmembrane region" description="Helical" evidence="1">
    <location>
        <begin position="12"/>
        <end position="39"/>
    </location>
</feature>
<name>A0A951U429_9CYAN</name>
<gene>
    <name evidence="2" type="ORF">KME07_07480</name>
</gene>
<organism evidence="2 3">
    <name type="scientific">Pegethrix bostrychoides GSE-TBD4-15B</name>
    <dbReference type="NCBI Taxonomy" id="2839662"/>
    <lineage>
        <taxon>Bacteria</taxon>
        <taxon>Bacillati</taxon>
        <taxon>Cyanobacteriota</taxon>
        <taxon>Cyanophyceae</taxon>
        <taxon>Oculatellales</taxon>
        <taxon>Oculatellaceae</taxon>
        <taxon>Pegethrix</taxon>
    </lineage>
</organism>
<protein>
    <submittedName>
        <fullName evidence="2">Uncharacterized protein</fullName>
    </submittedName>
</protein>
<reference evidence="2" key="1">
    <citation type="submission" date="2021-05" db="EMBL/GenBank/DDBJ databases">
        <authorList>
            <person name="Pietrasiak N."/>
            <person name="Ward R."/>
            <person name="Stajich J.E."/>
            <person name="Kurbessoian T."/>
        </authorList>
    </citation>
    <scope>NUCLEOTIDE SEQUENCE</scope>
    <source>
        <strain evidence="2">GSE-TBD4-15B</strain>
    </source>
</reference>
<proteinExistence type="predicted"/>
<dbReference type="AlphaFoldDB" id="A0A951U429"/>
<feature type="transmembrane region" description="Helical" evidence="1">
    <location>
        <begin position="66"/>
        <end position="89"/>
    </location>
</feature>
<dbReference type="EMBL" id="JAHHHV010000036">
    <property type="protein sequence ID" value="MBW4465268.1"/>
    <property type="molecule type" value="Genomic_DNA"/>
</dbReference>
<keyword evidence="1" id="KW-1133">Transmembrane helix</keyword>
<reference evidence="2" key="2">
    <citation type="journal article" date="2022" name="Microbiol. Resour. Announc.">
        <title>Metagenome Sequencing to Explore Phylogenomics of Terrestrial Cyanobacteria.</title>
        <authorList>
            <person name="Ward R.D."/>
            <person name="Stajich J.E."/>
            <person name="Johansen J.R."/>
            <person name="Huntemann M."/>
            <person name="Clum A."/>
            <person name="Foster B."/>
            <person name="Foster B."/>
            <person name="Roux S."/>
            <person name="Palaniappan K."/>
            <person name="Varghese N."/>
            <person name="Mukherjee S."/>
            <person name="Reddy T.B.K."/>
            <person name="Daum C."/>
            <person name="Copeland A."/>
            <person name="Chen I.A."/>
            <person name="Ivanova N.N."/>
            <person name="Kyrpides N.C."/>
            <person name="Shapiro N."/>
            <person name="Eloe-Fadrosh E.A."/>
            <person name="Pietrasiak N."/>
        </authorList>
    </citation>
    <scope>NUCLEOTIDE SEQUENCE</scope>
    <source>
        <strain evidence="2">GSE-TBD4-15B</strain>
    </source>
</reference>
<accession>A0A951U429</accession>
<keyword evidence="1" id="KW-0472">Membrane</keyword>